<evidence type="ECO:0000313" key="2">
    <source>
        <dbReference type="Proteomes" id="UP000319191"/>
    </source>
</evidence>
<dbReference type="AlphaFoldDB" id="A0A552IWU6"/>
<comment type="caution">
    <text evidence="1">The sequence shown here is derived from an EMBL/GenBank/DDBJ whole genome shotgun (WGS) entry which is preliminary data.</text>
</comment>
<accession>A0A552IWU6</accession>
<gene>
    <name evidence="1" type="ORF">EWV54_11535</name>
</gene>
<organism evidence="1 2">
    <name type="scientific">Microcystis novacekii Mn_MB_F_20050700_S1D</name>
    <dbReference type="NCBI Taxonomy" id="2486266"/>
    <lineage>
        <taxon>Bacteria</taxon>
        <taxon>Bacillati</taxon>
        <taxon>Cyanobacteriota</taxon>
        <taxon>Cyanophyceae</taxon>
        <taxon>Oscillatoriophycideae</taxon>
        <taxon>Chroococcales</taxon>
        <taxon>Microcystaceae</taxon>
        <taxon>Microcystis</taxon>
    </lineage>
</organism>
<proteinExistence type="predicted"/>
<reference evidence="1 2" key="1">
    <citation type="submission" date="2019-01" db="EMBL/GenBank/DDBJ databases">
        <title>Coherence of Microcystis species and biogeography revealed through population genomics.</title>
        <authorList>
            <person name="Perez-Carrascal O.M."/>
            <person name="Terrat Y."/>
            <person name="Giani A."/>
            <person name="Fortin N."/>
            <person name="Tromas N."/>
            <person name="Shapiro B.J."/>
        </authorList>
    </citation>
    <scope>NUCLEOTIDE SEQUENCE [LARGE SCALE GENOMIC DNA]</scope>
    <source>
        <strain evidence="1">Mn_MB_F_20050700_S1D</strain>
    </source>
</reference>
<sequence>MNQKIANYAQGDINIDKQNIYNYPPNQQPPQPNPHNLYQISKSMTDIHARMLAKPAFVVTQIKKNGII</sequence>
<dbReference type="Proteomes" id="UP000319191">
    <property type="component" value="Unassembled WGS sequence"/>
</dbReference>
<name>A0A552IWU6_9CHRO</name>
<protein>
    <submittedName>
        <fullName evidence="1">Uncharacterized protein</fullName>
    </submittedName>
</protein>
<evidence type="ECO:0000313" key="1">
    <source>
        <dbReference type="EMBL" id="TRU87884.1"/>
    </source>
</evidence>
<dbReference type="EMBL" id="SFAV01000154">
    <property type="protein sequence ID" value="TRU87884.1"/>
    <property type="molecule type" value="Genomic_DNA"/>
</dbReference>